<dbReference type="InterPro" id="IPR016047">
    <property type="entry name" value="M23ase_b-sheet_dom"/>
</dbReference>
<dbReference type="EMBL" id="FQVL01000002">
    <property type="protein sequence ID" value="SHE62923.1"/>
    <property type="molecule type" value="Genomic_DNA"/>
</dbReference>
<dbReference type="Pfam" id="PF01551">
    <property type="entry name" value="Peptidase_M23"/>
    <property type="match status" value="1"/>
</dbReference>
<evidence type="ECO:0000313" key="3">
    <source>
        <dbReference type="Proteomes" id="UP000184476"/>
    </source>
</evidence>
<dbReference type="InterPro" id="IPR050570">
    <property type="entry name" value="Cell_wall_metabolism_enzyme"/>
</dbReference>
<accession>A0A1M4V234</accession>
<dbReference type="PANTHER" id="PTHR21666">
    <property type="entry name" value="PEPTIDASE-RELATED"/>
    <property type="match status" value="1"/>
</dbReference>
<evidence type="ECO:0000259" key="1">
    <source>
        <dbReference type="Pfam" id="PF01551"/>
    </source>
</evidence>
<dbReference type="Proteomes" id="UP000184476">
    <property type="component" value="Unassembled WGS sequence"/>
</dbReference>
<evidence type="ECO:0000313" key="2">
    <source>
        <dbReference type="EMBL" id="SHE62923.1"/>
    </source>
</evidence>
<gene>
    <name evidence="2" type="ORF">SAMN05444392_102128</name>
</gene>
<organism evidence="2 3">
    <name type="scientific">Seinonella peptonophila</name>
    <dbReference type="NCBI Taxonomy" id="112248"/>
    <lineage>
        <taxon>Bacteria</taxon>
        <taxon>Bacillati</taxon>
        <taxon>Bacillota</taxon>
        <taxon>Bacilli</taxon>
        <taxon>Bacillales</taxon>
        <taxon>Thermoactinomycetaceae</taxon>
        <taxon>Seinonella</taxon>
    </lineage>
</organism>
<dbReference type="OrthoDB" id="30934at2"/>
<dbReference type="AlphaFoldDB" id="A0A1M4V234"/>
<reference evidence="2 3" key="1">
    <citation type="submission" date="2016-11" db="EMBL/GenBank/DDBJ databases">
        <authorList>
            <person name="Jaros S."/>
            <person name="Januszkiewicz K."/>
            <person name="Wedrychowicz H."/>
        </authorList>
    </citation>
    <scope>NUCLEOTIDE SEQUENCE [LARGE SCALE GENOMIC DNA]</scope>
    <source>
        <strain evidence="2 3">DSM 44666</strain>
    </source>
</reference>
<dbReference type="Gene3D" id="2.70.70.10">
    <property type="entry name" value="Glucose Permease (Domain IIA)"/>
    <property type="match status" value="1"/>
</dbReference>
<dbReference type="CDD" id="cd12797">
    <property type="entry name" value="M23_peptidase"/>
    <property type="match status" value="1"/>
</dbReference>
<proteinExistence type="predicted"/>
<sequence length="361" mass="40626">MKKAALFLVGILFVAVIIFFLPNNKAWLDHYFAGEKKEITKVQQKQSLLLMSTQQVKDQPYVPLEDIQDKLGVIGKADLKNGTCELRFGQSVFKFLRDVPVVDHNGIYTPLPQSMIIQRSNVLLPVSFIEKVMGQRTRMNQQQSLEVLSNQVLTEKPRPIPKMNTKQLIKYLSFLHVPIKGAHVSTQNSSLPGAPRAYRKGIHEGIDWYGGDTTGVAVTKKTPILSMADGVVVRADHSYHEWSTAERQQFLSEGKKNNGQTSDYILDKLRGRSVWVQYANGVMARYVHLSGISPSILVGKKIKQGEVIGYVGNSGTSDGVKGNSKGLHLHLDLFIYGVWFWGNYTVKERRMILEQVFNPNK</sequence>
<keyword evidence="3" id="KW-1185">Reference proteome</keyword>
<dbReference type="InterPro" id="IPR011055">
    <property type="entry name" value="Dup_hybrid_motif"/>
</dbReference>
<name>A0A1M4V234_9BACL</name>
<feature type="domain" description="M23ase beta-sheet core" evidence="1">
    <location>
        <begin position="216"/>
        <end position="333"/>
    </location>
</feature>
<dbReference type="PANTHER" id="PTHR21666:SF270">
    <property type="entry name" value="MUREIN HYDROLASE ACTIVATOR ENVC"/>
    <property type="match status" value="1"/>
</dbReference>
<dbReference type="GO" id="GO:0004222">
    <property type="term" value="F:metalloendopeptidase activity"/>
    <property type="evidence" value="ECO:0007669"/>
    <property type="project" value="TreeGrafter"/>
</dbReference>
<dbReference type="SUPFAM" id="SSF51261">
    <property type="entry name" value="Duplicated hybrid motif"/>
    <property type="match status" value="1"/>
</dbReference>
<dbReference type="STRING" id="112248.SAMN05444392_102128"/>
<dbReference type="RefSeq" id="WP_073153274.1">
    <property type="nucleotide sequence ID" value="NZ_FQVL01000002.1"/>
</dbReference>
<protein>
    <submittedName>
        <fullName evidence="2">Peptidase family M23</fullName>
    </submittedName>
</protein>